<sequence length="242" mass="28489">MNDYEELKYGKNIIPEKYEELVGDLKESLELGFEQHIAFSCSFSKKRDLLSQWRAYGDDGAGFCIGFDKNKLIDFNKVNDYFDKDSLYCDSIYYDEDKYIKYIESLLKEFKGKNKKITNQEVSPFTAKLACCASQYKKDFYREEEEIRFVVVLNKEVFKEHLYEKIIKDFPFKVDYRFSKYGLAPYIELSLSNKNVKGSESKAFKEIILGPKNPSNERDIQDFLYVHGITNVDVKRSEGSYR</sequence>
<dbReference type="RefSeq" id="WP_277733545.1">
    <property type="nucleotide sequence ID" value="NZ_CP120733.1"/>
</dbReference>
<dbReference type="EMBL" id="CP120733">
    <property type="protein sequence ID" value="WFD11471.1"/>
    <property type="molecule type" value="Genomic_DNA"/>
</dbReference>
<proteinExistence type="predicted"/>
<organism evidence="1 2">
    <name type="scientific">Tepidibacter hydrothermalis</name>
    <dbReference type="NCBI Taxonomy" id="3036126"/>
    <lineage>
        <taxon>Bacteria</taxon>
        <taxon>Bacillati</taxon>
        <taxon>Bacillota</taxon>
        <taxon>Clostridia</taxon>
        <taxon>Peptostreptococcales</taxon>
        <taxon>Peptostreptococcaceae</taxon>
        <taxon>Tepidibacter</taxon>
    </lineage>
</organism>
<dbReference type="InterPro" id="IPR021352">
    <property type="entry name" value="DUF2971"/>
</dbReference>
<keyword evidence="2" id="KW-1185">Reference proteome</keyword>
<accession>A0ABY8EEV8</accession>
<dbReference type="Pfam" id="PF11185">
    <property type="entry name" value="DUF2971"/>
    <property type="match status" value="1"/>
</dbReference>
<protein>
    <submittedName>
        <fullName evidence="1">DUF2971 domain-containing protein</fullName>
    </submittedName>
</protein>
<reference evidence="1 2" key="1">
    <citation type="submission" date="2023-03" db="EMBL/GenBank/DDBJ databases">
        <title>Complete genome sequence of Tepidibacter sp. SWIR-1, isolated from a deep-sea hydrothermal vent.</title>
        <authorList>
            <person name="Li X."/>
        </authorList>
    </citation>
    <scope>NUCLEOTIDE SEQUENCE [LARGE SCALE GENOMIC DNA]</scope>
    <source>
        <strain evidence="1 2">SWIR-1</strain>
    </source>
</reference>
<evidence type="ECO:0000313" key="1">
    <source>
        <dbReference type="EMBL" id="WFD11471.1"/>
    </source>
</evidence>
<evidence type="ECO:0000313" key="2">
    <source>
        <dbReference type="Proteomes" id="UP001222800"/>
    </source>
</evidence>
<gene>
    <name evidence="1" type="ORF">P4S50_05185</name>
</gene>
<name>A0ABY8EEV8_9FIRM</name>
<dbReference type="Proteomes" id="UP001222800">
    <property type="component" value="Chromosome"/>
</dbReference>